<dbReference type="PROSITE" id="PS01191">
    <property type="entry name" value="RIBOSOMAL_S3AE"/>
    <property type="match status" value="1"/>
</dbReference>
<dbReference type="NCBIfam" id="NF003142">
    <property type="entry name" value="PRK04057.1"/>
    <property type="match status" value="1"/>
</dbReference>
<evidence type="ECO:0000256" key="3">
    <source>
        <dbReference type="HAMAP-Rule" id="MF_00359"/>
    </source>
</evidence>
<dbReference type="GO" id="GO:1990904">
    <property type="term" value="C:ribonucleoprotein complex"/>
    <property type="evidence" value="ECO:0007669"/>
    <property type="project" value="UniProtKB-KW"/>
</dbReference>
<dbReference type="EMBL" id="RKLV01000007">
    <property type="protein sequence ID" value="MCX2819300.1"/>
    <property type="molecule type" value="Genomic_DNA"/>
</dbReference>
<dbReference type="AlphaFoldDB" id="A0A9Q4C3Q1"/>
<comment type="caution">
    <text evidence="5">The sequence shown here is derived from an EMBL/GenBank/DDBJ whole genome shotgun (WGS) entry which is preliminary data.</text>
</comment>
<dbReference type="Pfam" id="PF01015">
    <property type="entry name" value="Ribosomal_S3Ae"/>
    <property type="match status" value="1"/>
</dbReference>
<sequence length="202" mass="22917">MSSRQVSKSGRGKDWYTVLASQEFDRAELGETPADEPETLHGRTVETTLGEITDDFSENNTKVKFQVEEVGKDAVYTRFVGHELARDYVRSLVRRGTSKIGDVITVRTTDDYRVQLQPVAFTAKKADDSQEKSIRRRMNAMVREKGEDLTFEELVDAVVEGRLSSAVYNEAKEIYPVRRVEVQKTKVAATPEQVHEEEEVEA</sequence>
<name>A0A9Q4C3Q1_9EURY</name>
<gene>
    <name evidence="3" type="primary">rps3ae</name>
    <name evidence="5" type="ORF">EGH25_08035</name>
</gene>
<proteinExistence type="inferred from homology"/>
<dbReference type="GO" id="GO:0006412">
    <property type="term" value="P:translation"/>
    <property type="evidence" value="ECO:0007669"/>
    <property type="project" value="UniProtKB-UniRule"/>
</dbReference>
<dbReference type="SMART" id="SM01397">
    <property type="entry name" value="Ribosomal_S3Ae"/>
    <property type="match status" value="1"/>
</dbReference>
<reference evidence="5" key="1">
    <citation type="submission" date="2022-09" db="EMBL/GenBank/DDBJ databases">
        <title>Haloadaptaus new haloarchaeum isolated from saline soil.</title>
        <authorList>
            <person name="Duran-Viseras A."/>
            <person name="Sanchez-Porro C."/>
            <person name="Ventosa A."/>
        </authorList>
    </citation>
    <scope>NUCLEOTIDE SEQUENCE</scope>
    <source>
        <strain evidence="5">F3-133</strain>
    </source>
</reference>
<dbReference type="GO" id="GO:0005840">
    <property type="term" value="C:ribosome"/>
    <property type="evidence" value="ECO:0007669"/>
    <property type="project" value="UniProtKB-KW"/>
</dbReference>
<dbReference type="InterPro" id="IPR030838">
    <property type="entry name" value="Ribosomal_eS1_arc"/>
</dbReference>
<dbReference type="GO" id="GO:0003735">
    <property type="term" value="F:structural constituent of ribosome"/>
    <property type="evidence" value="ECO:0007669"/>
    <property type="project" value="InterPro"/>
</dbReference>
<dbReference type="Proteomes" id="UP001149411">
    <property type="component" value="Unassembled WGS sequence"/>
</dbReference>
<evidence type="ECO:0000313" key="6">
    <source>
        <dbReference type="Proteomes" id="UP001149411"/>
    </source>
</evidence>
<dbReference type="InterPro" id="IPR018281">
    <property type="entry name" value="Ribosomal_eS1_CS"/>
</dbReference>
<dbReference type="PANTHER" id="PTHR11830">
    <property type="entry name" value="40S RIBOSOMAL PROTEIN S3A"/>
    <property type="match status" value="1"/>
</dbReference>
<dbReference type="InterPro" id="IPR001593">
    <property type="entry name" value="Ribosomal_eS1"/>
</dbReference>
<evidence type="ECO:0000256" key="4">
    <source>
        <dbReference type="RuleBase" id="RU000668"/>
    </source>
</evidence>
<keyword evidence="2 3" id="KW-0687">Ribonucleoprotein</keyword>
<dbReference type="RefSeq" id="WP_266087451.1">
    <property type="nucleotide sequence ID" value="NZ_RKLV01000007.1"/>
</dbReference>
<accession>A0A9Q4C3Q1</accession>
<dbReference type="HAMAP" id="MF_00359">
    <property type="entry name" value="Ribosomal_eS1"/>
    <property type="match status" value="1"/>
</dbReference>
<evidence type="ECO:0000256" key="2">
    <source>
        <dbReference type="ARBA" id="ARBA00023274"/>
    </source>
</evidence>
<protein>
    <recommendedName>
        <fullName evidence="3">Small ribosomal subunit protein eS1</fullName>
    </recommendedName>
</protein>
<evidence type="ECO:0000256" key="1">
    <source>
        <dbReference type="ARBA" id="ARBA00022980"/>
    </source>
</evidence>
<organism evidence="5 6">
    <name type="scientific">Halorutilus salinus</name>
    <dbReference type="NCBI Taxonomy" id="2487751"/>
    <lineage>
        <taxon>Archaea</taxon>
        <taxon>Methanobacteriati</taxon>
        <taxon>Methanobacteriota</taxon>
        <taxon>Stenosarchaea group</taxon>
        <taxon>Halobacteria</taxon>
        <taxon>Halorutilales</taxon>
        <taxon>Halorutilaceae</taxon>
        <taxon>Halorutilus</taxon>
    </lineage>
</organism>
<keyword evidence="6" id="KW-1185">Reference proteome</keyword>
<keyword evidence="1 3" id="KW-0689">Ribosomal protein</keyword>
<comment type="similarity">
    <text evidence="3 4">Belongs to the eukaryotic ribosomal protein eS1 family.</text>
</comment>
<evidence type="ECO:0000313" key="5">
    <source>
        <dbReference type="EMBL" id="MCX2819300.1"/>
    </source>
</evidence>